<keyword evidence="1" id="KW-0805">Transcription regulation</keyword>
<dbReference type="RefSeq" id="WP_074604891.1">
    <property type="nucleotide sequence ID" value="NZ_FNGY01000001.1"/>
</dbReference>
<dbReference type="InterPro" id="IPR018060">
    <property type="entry name" value="HTH_AraC"/>
</dbReference>
<dbReference type="SUPFAM" id="SSF46689">
    <property type="entry name" value="Homeodomain-like"/>
    <property type="match status" value="2"/>
</dbReference>
<dbReference type="AlphaFoldDB" id="A0A1G9JJ38"/>
<dbReference type="InterPro" id="IPR011051">
    <property type="entry name" value="RmlC_Cupin_sf"/>
</dbReference>
<proteinExistence type="predicted"/>
<name>A0A1G9JJ38_9SPHI</name>
<gene>
    <name evidence="5" type="ORF">SAMN05421820_101268</name>
</gene>
<dbReference type="GO" id="GO:0003700">
    <property type="term" value="F:DNA-binding transcription factor activity"/>
    <property type="evidence" value="ECO:0007669"/>
    <property type="project" value="InterPro"/>
</dbReference>
<reference evidence="6" key="1">
    <citation type="submission" date="2016-10" db="EMBL/GenBank/DDBJ databases">
        <authorList>
            <person name="Varghese N."/>
            <person name="Submissions S."/>
        </authorList>
    </citation>
    <scope>NUCLEOTIDE SEQUENCE [LARGE SCALE GENOMIC DNA]</scope>
    <source>
        <strain evidence="6">DSM 19110</strain>
    </source>
</reference>
<protein>
    <submittedName>
        <fullName evidence="5">AraC-type DNA-binding protein</fullName>
    </submittedName>
</protein>
<keyword evidence="3" id="KW-0804">Transcription</keyword>
<dbReference type="InterPro" id="IPR014710">
    <property type="entry name" value="RmlC-like_jellyroll"/>
</dbReference>
<dbReference type="Proteomes" id="UP000183200">
    <property type="component" value="Unassembled WGS sequence"/>
</dbReference>
<sequence length="288" mass="33252">MKAQFFGLSSPSEKTINIKQVDQDFLDNPLHFHEVCELVLILESYGKRVVGNHVASFTAGDLVLMGPNIPHIWRNDDIFLDPLHEARARAIVLYFPADFLLSLTDDQPTIMAMQKFINKAKRGLRFYGSTLEKATELIKALIDKQGFSRITGFLNLIELLHQTGEYENLASEGYKPTFGQQETNRINNVYIYIMQNFREEILLSKAAEIANMTPNAFCRFFRHHTQKPFSKFINEMRIGHASKLLMNRQLSISEVCYQSGYQNLTNFNKFFKMIMSKSPSAYRKEMNI</sequence>
<evidence type="ECO:0000256" key="2">
    <source>
        <dbReference type="ARBA" id="ARBA00023125"/>
    </source>
</evidence>
<dbReference type="OrthoDB" id="9787988at2"/>
<dbReference type="EMBL" id="FNGY01000001">
    <property type="protein sequence ID" value="SDL37103.1"/>
    <property type="molecule type" value="Genomic_DNA"/>
</dbReference>
<dbReference type="PANTHER" id="PTHR43280:SF27">
    <property type="entry name" value="TRANSCRIPTIONAL REGULATOR MTLR"/>
    <property type="match status" value="1"/>
</dbReference>
<dbReference type="SMART" id="SM00342">
    <property type="entry name" value="HTH_ARAC"/>
    <property type="match status" value="1"/>
</dbReference>
<keyword evidence="2 5" id="KW-0238">DNA-binding</keyword>
<dbReference type="InterPro" id="IPR018062">
    <property type="entry name" value="HTH_AraC-typ_CS"/>
</dbReference>
<organism evidence="5 6">
    <name type="scientific">Pedobacter steynii</name>
    <dbReference type="NCBI Taxonomy" id="430522"/>
    <lineage>
        <taxon>Bacteria</taxon>
        <taxon>Pseudomonadati</taxon>
        <taxon>Bacteroidota</taxon>
        <taxon>Sphingobacteriia</taxon>
        <taxon>Sphingobacteriales</taxon>
        <taxon>Sphingobacteriaceae</taxon>
        <taxon>Pedobacter</taxon>
    </lineage>
</organism>
<evidence type="ECO:0000313" key="5">
    <source>
        <dbReference type="EMBL" id="SDL37103.1"/>
    </source>
</evidence>
<dbReference type="InterPro" id="IPR009057">
    <property type="entry name" value="Homeodomain-like_sf"/>
</dbReference>
<evidence type="ECO:0000256" key="1">
    <source>
        <dbReference type="ARBA" id="ARBA00023015"/>
    </source>
</evidence>
<feature type="domain" description="HTH araC/xylS-type" evidence="4">
    <location>
        <begin position="187"/>
        <end position="285"/>
    </location>
</feature>
<dbReference type="SUPFAM" id="SSF51182">
    <property type="entry name" value="RmlC-like cupins"/>
    <property type="match status" value="1"/>
</dbReference>
<evidence type="ECO:0000313" key="6">
    <source>
        <dbReference type="Proteomes" id="UP000183200"/>
    </source>
</evidence>
<dbReference type="GO" id="GO:0043565">
    <property type="term" value="F:sequence-specific DNA binding"/>
    <property type="evidence" value="ECO:0007669"/>
    <property type="project" value="InterPro"/>
</dbReference>
<dbReference type="Pfam" id="PF12833">
    <property type="entry name" value="HTH_18"/>
    <property type="match status" value="1"/>
</dbReference>
<evidence type="ECO:0000259" key="4">
    <source>
        <dbReference type="PROSITE" id="PS01124"/>
    </source>
</evidence>
<dbReference type="Gene3D" id="1.10.10.60">
    <property type="entry name" value="Homeodomain-like"/>
    <property type="match status" value="2"/>
</dbReference>
<dbReference type="Gene3D" id="2.60.120.10">
    <property type="entry name" value="Jelly Rolls"/>
    <property type="match status" value="1"/>
</dbReference>
<dbReference type="PROSITE" id="PS00041">
    <property type="entry name" value="HTH_ARAC_FAMILY_1"/>
    <property type="match status" value="1"/>
</dbReference>
<dbReference type="PANTHER" id="PTHR43280">
    <property type="entry name" value="ARAC-FAMILY TRANSCRIPTIONAL REGULATOR"/>
    <property type="match status" value="1"/>
</dbReference>
<dbReference type="PROSITE" id="PS01124">
    <property type="entry name" value="HTH_ARAC_FAMILY_2"/>
    <property type="match status" value="1"/>
</dbReference>
<keyword evidence="6" id="KW-1185">Reference proteome</keyword>
<evidence type="ECO:0000256" key="3">
    <source>
        <dbReference type="ARBA" id="ARBA00023163"/>
    </source>
</evidence>
<accession>A0A1G9JJ38</accession>